<comment type="caution">
    <text evidence="6">The sequence shown here is derived from an EMBL/GenBank/DDBJ whole genome shotgun (WGS) entry which is preliminary data.</text>
</comment>
<protein>
    <recommendedName>
        <fullName evidence="2">6-O-methylguanine-DNA methyltransferase</fullName>
    </recommendedName>
    <alternativeName>
        <fullName evidence="4">DNA repair MTase</fullName>
    </alternativeName>
    <alternativeName>
        <fullName evidence="3">O-6-methylguanine-DNA-alkyltransferase</fullName>
    </alternativeName>
</protein>
<dbReference type="OrthoDB" id="2548197at2759"/>
<dbReference type="PANTHER" id="PTHR42942:SF1">
    <property type="entry name" value="ALKYLTRANSFERASE-LIKE PROTEIN 1"/>
    <property type="match status" value="1"/>
</dbReference>
<evidence type="ECO:0000256" key="2">
    <source>
        <dbReference type="ARBA" id="ARBA00030795"/>
    </source>
</evidence>
<dbReference type="STRING" id="869754.A0A1A0HAZ2"/>
<dbReference type="Gene3D" id="1.10.10.10">
    <property type="entry name" value="Winged helix-like DNA-binding domain superfamily/Winged helix DNA-binding domain"/>
    <property type="match status" value="1"/>
</dbReference>
<evidence type="ECO:0000313" key="6">
    <source>
        <dbReference type="EMBL" id="OBA21294.1"/>
    </source>
</evidence>
<evidence type="ECO:0000256" key="4">
    <source>
        <dbReference type="ARBA" id="ARBA00033095"/>
    </source>
</evidence>
<dbReference type="PANTHER" id="PTHR42942">
    <property type="entry name" value="6-O-METHYLGUANINE DNA METHYLTRANSFERASE"/>
    <property type="match status" value="1"/>
</dbReference>
<dbReference type="Pfam" id="PF01035">
    <property type="entry name" value="DNA_binding_1"/>
    <property type="match status" value="1"/>
</dbReference>
<dbReference type="InterPro" id="IPR052520">
    <property type="entry name" value="ATL_DNA_repair"/>
</dbReference>
<evidence type="ECO:0000313" key="7">
    <source>
        <dbReference type="Proteomes" id="UP000092555"/>
    </source>
</evidence>
<dbReference type="GO" id="GO:0070911">
    <property type="term" value="P:global genome nucleotide-excision repair"/>
    <property type="evidence" value="ECO:0007669"/>
    <property type="project" value="EnsemblFungi"/>
</dbReference>
<feature type="domain" description="Methylated-DNA-[protein]-cysteine S-methyltransferase DNA binding" evidence="5">
    <location>
        <begin position="9"/>
        <end position="94"/>
    </location>
</feature>
<dbReference type="SUPFAM" id="SSF46767">
    <property type="entry name" value="Methylated DNA-protein cysteine methyltransferase, C-terminal domain"/>
    <property type="match status" value="1"/>
</dbReference>
<dbReference type="GO" id="GO:0032132">
    <property type="term" value="F:O6-alkylguanine-DNA binding"/>
    <property type="evidence" value="ECO:0007669"/>
    <property type="project" value="EnsemblFungi"/>
</dbReference>
<evidence type="ECO:0000256" key="1">
    <source>
        <dbReference type="ARBA" id="ARBA00022763"/>
    </source>
</evidence>
<reference evidence="6 7" key="1">
    <citation type="submission" date="2016-05" db="EMBL/GenBank/DDBJ databases">
        <title>Comparative genomics of biotechnologically important yeasts.</title>
        <authorList>
            <consortium name="DOE Joint Genome Institute"/>
            <person name="Riley R."/>
            <person name="Haridas S."/>
            <person name="Wolfe K.H."/>
            <person name="Lopes M.R."/>
            <person name="Hittinger C.T."/>
            <person name="Goker M."/>
            <person name="Salamov A."/>
            <person name="Wisecaver J."/>
            <person name="Long T.M."/>
            <person name="Aerts A.L."/>
            <person name="Barry K."/>
            <person name="Choi C."/>
            <person name="Clum A."/>
            <person name="Coughlan A.Y."/>
            <person name="Deshpande S."/>
            <person name="Douglass A.P."/>
            <person name="Hanson S.J."/>
            <person name="Klenk H.-P."/>
            <person name="LaButti K."/>
            <person name="Lapidus A."/>
            <person name="Lindquist E."/>
            <person name="Lipzen A."/>
            <person name="Meier-kolthoff J.P."/>
            <person name="Ohm R.A."/>
            <person name="Otillar R.P."/>
            <person name="Pangilinan J."/>
            <person name="Peng Y."/>
            <person name="Rokas A."/>
            <person name="Rosa C.A."/>
            <person name="Scheuner C."/>
            <person name="Sibirny A.A."/>
            <person name="Slot J.C."/>
            <person name="Stielow J.B."/>
            <person name="Sun H."/>
            <person name="Kurtzman C.P."/>
            <person name="Blackwell M."/>
            <person name="Grigoriev I.V."/>
            <person name="Jeffries T.W."/>
        </authorList>
    </citation>
    <scope>NUCLEOTIDE SEQUENCE [LARGE SCALE GENOMIC DNA]</scope>
    <source>
        <strain evidence="6 7">NRRL YB-4993</strain>
    </source>
</reference>
<dbReference type="CDD" id="cd06445">
    <property type="entry name" value="ATase"/>
    <property type="match status" value="1"/>
</dbReference>
<dbReference type="RefSeq" id="XP_018711804.1">
    <property type="nucleotide sequence ID" value="XM_018857441.1"/>
</dbReference>
<dbReference type="InterPro" id="IPR036217">
    <property type="entry name" value="MethylDNA_cys_MeTrfase_DNAb"/>
</dbReference>
<sequence length="119" mass="13351">MLSDEAKAFHYAVFSAVSQIPEGRVTSYGHIAYLVGKPQNARQVGSSMKNYQTINAVLLRDGVSFEQLPWWRVIASSGQIAKREGELEQKRRLLLEKVEVNGMSVSMSVYGWFPDDVSI</sequence>
<dbReference type="InterPro" id="IPR014048">
    <property type="entry name" value="MethylDNA_cys_MeTrfase_DNA-bd"/>
</dbReference>
<name>A0A1A0HAZ2_9ASCO</name>
<dbReference type="Proteomes" id="UP000092555">
    <property type="component" value="Unassembled WGS sequence"/>
</dbReference>
<gene>
    <name evidence="6" type="ORF">METBIDRAFT_41684</name>
</gene>
<dbReference type="GeneID" id="30030417"/>
<dbReference type="GO" id="GO:0006283">
    <property type="term" value="P:transcription-coupled nucleotide-excision repair"/>
    <property type="evidence" value="ECO:0007669"/>
    <property type="project" value="EnsemblFungi"/>
</dbReference>
<dbReference type="GO" id="GO:0003824">
    <property type="term" value="F:catalytic activity"/>
    <property type="evidence" value="ECO:0007669"/>
    <property type="project" value="InterPro"/>
</dbReference>
<dbReference type="EMBL" id="LXTC01000003">
    <property type="protein sequence ID" value="OBA21294.1"/>
    <property type="molecule type" value="Genomic_DNA"/>
</dbReference>
<evidence type="ECO:0000256" key="3">
    <source>
        <dbReference type="ARBA" id="ARBA00031621"/>
    </source>
</evidence>
<keyword evidence="7" id="KW-1185">Reference proteome</keyword>
<dbReference type="InterPro" id="IPR036388">
    <property type="entry name" value="WH-like_DNA-bd_sf"/>
</dbReference>
<evidence type="ECO:0000259" key="5">
    <source>
        <dbReference type="Pfam" id="PF01035"/>
    </source>
</evidence>
<accession>A0A1A0HAZ2</accession>
<dbReference type="AlphaFoldDB" id="A0A1A0HAZ2"/>
<keyword evidence="1" id="KW-0227">DNA damage</keyword>
<organism evidence="6 7">
    <name type="scientific">Metschnikowia bicuspidata var. bicuspidata NRRL YB-4993</name>
    <dbReference type="NCBI Taxonomy" id="869754"/>
    <lineage>
        <taxon>Eukaryota</taxon>
        <taxon>Fungi</taxon>
        <taxon>Dikarya</taxon>
        <taxon>Ascomycota</taxon>
        <taxon>Saccharomycotina</taxon>
        <taxon>Pichiomycetes</taxon>
        <taxon>Metschnikowiaceae</taxon>
        <taxon>Metschnikowia</taxon>
    </lineage>
</organism>
<proteinExistence type="predicted"/>